<evidence type="ECO:0000259" key="5">
    <source>
        <dbReference type="Pfam" id="PF03015"/>
    </source>
</evidence>
<dbReference type="GO" id="GO:0080019">
    <property type="term" value="F:alcohol-forming very long-chain fatty acyl-CoA reductase activity"/>
    <property type="evidence" value="ECO:0007669"/>
    <property type="project" value="InterPro"/>
</dbReference>
<keyword evidence="7" id="KW-1185">Reference proteome</keyword>
<dbReference type="CDD" id="cd09071">
    <property type="entry name" value="FAR_C"/>
    <property type="match status" value="1"/>
</dbReference>
<comment type="similarity">
    <text evidence="1 4">Belongs to the fatty acyl-CoA reductase family.</text>
</comment>
<evidence type="ECO:0000313" key="8">
    <source>
        <dbReference type="RefSeq" id="XP_039120333.1"/>
    </source>
</evidence>
<feature type="domain" description="Fatty acyl-CoA reductase C-terminal" evidence="5">
    <location>
        <begin position="389"/>
        <end position="484"/>
    </location>
</feature>
<dbReference type="InterPro" id="IPR013120">
    <property type="entry name" value="FAR_NAD-bd"/>
</dbReference>
<keyword evidence="4" id="KW-0812">Transmembrane</keyword>
<keyword evidence="4" id="KW-0472">Membrane</keyword>
<dbReference type="InterPro" id="IPR033640">
    <property type="entry name" value="FAR_C"/>
</dbReference>
<gene>
    <name evidence="8" type="primary">LOC120256717</name>
</gene>
<keyword evidence="2 4" id="KW-0444">Lipid biosynthesis</keyword>
<dbReference type="RefSeq" id="XP_039120333.1">
    <property type="nucleotide sequence ID" value="XM_039264399.1"/>
</dbReference>
<evidence type="ECO:0000256" key="2">
    <source>
        <dbReference type="ARBA" id="ARBA00022516"/>
    </source>
</evidence>
<keyword evidence="4" id="KW-0521">NADP</keyword>
<dbReference type="Gene3D" id="3.40.50.720">
    <property type="entry name" value="NAD(P)-binding Rossmann-like Domain"/>
    <property type="match status" value="1"/>
</dbReference>
<feature type="domain" description="Thioester reductase (TE)" evidence="6">
    <location>
        <begin position="17"/>
        <end position="314"/>
    </location>
</feature>
<dbReference type="GO" id="GO:0102965">
    <property type="term" value="F:alcohol-forming long-chain fatty acyl-CoA reductase activity"/>
    <property type="evidence" value="ECO:0007669"/>
    <property type="project" value="UniProtKB-EC"/>
</dbReference>
<protein>
    <recommendedName>
        <fullName evidence="4">Fatty acyl-CoA reductase</fullName>
        <ecNumber evidence="4">1.2.1.84</ecNumber>
    </recommendedName>
</protein>
<dbReference type="AlphaFoldDB" id="A0AB40B0Q6"/>
<reference evidence="8" key="1">
    <citation type="submission" date="2025-08" db="UniProtKB">
        <authorList>
            <consortium name="RefSeq"/>
        </authorList>
    </citation>
    <scope>IDENTIFICATION</scope>
</reference>
<comment type="catalytic activity">
    <reaction evidence="4">
        <text>a long-chain fatty acyl-CoA + 2 NADPH + 2 H(+) = a long-chain primary fatty alcohol + 2 NADP(+) + CoA</text>
        <dbReference type="Rhea" id="RHEA:52716"/>
        <dbReference type="ChEBI" id="CHEBI:15378"/>
        <dbReference type="ChEBI" id="CHEBI:57287"/>
        <dbReference type="ChEBI" id="CHEBI:57783"/>
        <dbReference type="ChEBI" id="CHEBI:58349"/>
        <dbReference type="ChEBI" id="CHEBI:77396"/>
        <dbReference type="ChEBI" id="CHEBI:83139"/>
        <dbReference type="EC" id="1.2.1.84"/>
    </reaction>
</comment>
<dbReference type="PANTHER" id="PTHR11011:SF99">
    <property type="entry name" value="FATTY ACYL-COA REDUCTASE 3"/>
    <property type="match status" value="1"/>
</dbReference>
<keyword evidence="3 4" id="KW-0443">Lipid metabolism</keyword>
<proteinExistence type="inferred from homology"/>
<evidence type="ECO:0000256" key="1">
    <source>
        <dbReference type="ARBA" id="ARBA00005928"/>
    </source>
</evidence>
<dbReference type="Pfam" id="PF03015">
    <property type="entry name" value="Sterile"/>
    <property type="match status" value="1"/>
</dbReference>
<dbReference type="Proteomes" id="UP001515500">
    <property type="component" value="Unplaced"/>
</dbReference>
<dbReference type="GO" id="GO:0035336">
    <property type="term" value="P:long-chain fatty-acyl-CoA metabolic process"/>
    <property type="evidence" value="ECO:0007669"/>
    <property type="project" value="TreeGrafter"/>
</dbReference>
<dbReference type="InterPro" id="IPR026055">
    <property type="entry name" value="FAR"/>
</dbReference>
<keyword evidence="4" id="KW-0560">Oxidoreductase</keyword>
<accession>A0AB40B0Q6</accession>
<keyword evidence="4" id="KW-1133">Transmembrane helix</keyword>
<dbReference type="InterPro" id="IPR036291">
    <property type="entry name" value="NAD(P)-bd_dom_sf"/>
</dbReference>
<dbReference type="EC" id="1.2.1.84" evidence="4"/>
<sequence>MEMSEIVFSLEDKSILVTGSTGFLAKLFVEKMLRLQPMVKKLFLLVRAKDATSARRRVEDEIASKELFKLLKEKYKESFELFFWSKVTVVVGDTTSENLGISDGNLINVLWREIDFIVHSAATTRFNERYDVALNINTFGARNIMLFAKKCVRLRMLLHISTAYVTKEMEGIITEKLMELDELLLPKAEKEAELIEKNMQELKNTCASNKTIMFFMKELGMKRANKFGWPNVYSFTKAMGELQVAKLRGSFPVTILRPTIILSTYKEPFPGWIEGVRTMDKIIISYANGEIACIPANLDATMDVIPGDMVVNAMFASMTSDYDPNLIPIYHVGSSSRNLLKFSMISDTTYKYLSIHPFTAKDGQLITVRKPFFFSNMFPFFIYMVLIYKLPIKVLLIVATLLCSQRLKNKYNKHNQAFNNIMLMVKAYNPYTHMLGRFDNTNTEILRMKMNSKDTEMFSFDPKPINWVQFLMDIHIPGLIKYGLN</sequence>
<dbReference type="CDD" id="cd05236">
    <property type="entry name" value="FAR-N_SDR_e"/>
    <property type="match status" value="1"/>
</dbReference>
<dbReference type="PANTHER" id="PTHR11011">
    <property type="entry name" value="MALE STERILITY PROTEIN 2-RELATED"/>
    <property type="match status" value="1"/>
</dbReference>
<dbReference type="Pfam" id="PF07993">
    <property type="entry name" value="NAD_binding_4"/>
    <property type="match status" value="1"/>
</dbReference>
<organism evidence="7 8">
    <name type="scientific">Dioscorea cayennensis subsp. rotundata</name>
    <name type="common">White Guinea yam</name>
    <name type="synonym">Dioscorea rotundata</name>
    <dbReference type="NCBI Taxonomy" id="55577"/>
    <lineage>
        <taxon>Eukaryota</taxon>
        <taxon>Viridiplantae</taxon>
        <taxon>Streptophyta</taxon>
        <taxon>Embryophyta</taxon>
        <taxon>Tracheophyta</taxon>
        <taxon>Spermatophyta</taxon>
        <taxon>Magnoliopsida</taxon>
        <taxon>Liliopsida</taxon>
        <taxon>Dioscoreales</taxon>
        <taxon>Dioscoreaceae</taxon>
        <taxon>Dioscorea</taxon>
    </lineage>
</organism>
<dbReference type="GeneID" id="120256717"/>
<dbReference type="GO" id="GO:0010345">
    <property type="term" value="P:suberin biosynthetic process"/>
    <property type="evidence" value="ECO:0007669"/>
    <property type="project" value="TreeGrafter"/>
</dbReference>
<comment type="function">
    <text evidence="4">Catalyzes the reduction of fatty acyl-CoA to fatty alcohols.</text>
</comment>
<evidence type="ECO:0000259" key="6">
    <source>
        <dbReference type="Pfam" id="PF07993"/>
    </source>
</evidence>
<name>A0AB40B0Q6_DIOCR</name>
<dbReference type="SUPFAM" id="SSF51735">
    <property type="entry name" value="NAD(P)-binding Rossmann-fold domains"/>
    <property type="match status" value="1"/>
</dbReference>
<evidence type="ECO:0000256" key="3">
    <source>
        <dbReference type="ARBA" id="ARBA00023098"/>
    </source>
</evidence>
<evidence type="ECO:0000256" key="4">
    <source>
        <dbReference type="RuleBase" id="RU363097"/>
    </source>
</evidence>
<feature type="transmembrane region" description="Helical" evidence="4">
    <location>
        <begin position="380"/>
        <end position="403"/>
    </location>
</feature>
<evidence type="ECO:0000313" key="7">
    <source>
        <dbReference type="Proteomes" id="UP001515500"/>
    </source>
</evidence>